<dbReference type="PROSITE" id="PS51186">
    <property type="entry name" value="GNAT"/>
    <property type="match status" value="1"/>
</dbReference>
<evidence type="ECO:0000259" key="1">
    <source>
        <dbReference type="PROSITE" id="PS51186"/>
    </source>
</evidence>
<dbReference type="AlphaFoldDB" id="A0A0R1F0E9"/>
<sequence>MEMTYQRVTQAEFLAKYWPEINFQFNWANLLQMYPNGQLFIALLETRLVGVILFERIFSNEFDRIHNVEVASQMRQRHIGAHLIAQVAQDSFDHAFAGFVQLTTKTNGAEKFYARLGGIVDHQNVIFYPDASMALIKRYLSGGNCHDQSK</sequence>
<dbReference type="Proteomes" id="UP000051181">
    <property type="component" value="Unassembled WGS sequence"/>
</dbReference>
<accession>A0A0R1F0E9</accession>
<dbReference type="InterPro" id="IPR000182">
    <property type="entry name" value="GNAT_dom"/>
</dbReference>
<dbReference type="InterPro" id="IPR016181">
    <property type="entry name" value="Acyl_CoA_acyltransferase"/>
</dbReference>
<dbReference type="PATRIC" id="fig|913848.6.peg.1866"/>
<dbReference type="EMBL" id="AZCN01000052">
    <property type="protein sequence ID" value="KRK15275.1"/>
    <property type="molecule type" value="Genomic_DNA"/>
</dbReference>
<evidence type="ECO:0000313" key="3">
    <source>
        <dbReference type="Proteomes" id="UP000051181"/>
    </source>
</evidence>
<dbReference type="Gene3D" id="3.40.630.30">
    <property type="match status" value="1"/>
</dbReference>
<reference evidence="2 3" key="1">
    <citation type="journal article" date="2015" name="Genome Announc.">
        <title>Expanding the biotechnology potential of lactobacilli through comparative genomics of 213 strains and associated genera.</title>
        <authorList>
            <person name="Sun Z."/>
            <person name="Harris H.M."/>
            <person name="McCann A."/>
            <person name="Guo C."/>
            <person name="Argimon S."/>
            <person name="Zhang W."/>
            <person name="Yang X."/>
            <person name="Jeffery I.B."/>
            <person name="Cooney J.C."/>
            <person name="Kagawa T.F."/>
            <person name="Liu W."/>
            <person name="Song Y."/>
            <person name="Salvetti E."/>
            <person name="Wrobel A."/>
            <person name="Rasinkangas P."/>
            <person name="Parkhill J."/>
            <person name="Rea M.C."/>
            <person name="O'Sullivan O."/>
            <person name="Ritari J."/>
            <person name="Douillard F.P."/>
            <person name="Paul Ross R."/>
            <person name="Yang R."/>
            <person name="Briner A.E."/>
            <person name="Felis G.E."/>
            <person name="de Vos W.M."/>
            <person name="Barrangou R."/>
            <person name="Klaenhammer T.R."/>
            <person name="Caufield P.W."/>
            <person name="Cui Y."/>
            <person name="Zhang H."/>
            <person name="O'Toole P.W."/>
        </authorList>
    </citation>
    <scope>NUCLEOTIDE SEQUENCE [LARGE SCALE GENOMIC DNA]</scope>
    <source>
        <strain evidence="2 3">DSM 20001</strain>
    </source>
</reference>
<dbReference type="eggNOG" id="COG0456">
    <property type="taxonomic scope" value="Bacteria"/>
</dbReference>
<evidence type="ECO:0000313" key="2">
    <source>
        <dbReference type="EMBL" id="KRK15275.1"/>
    </source>
</evidence>
<feature type="domain" description="N-acetyltransferase" evidence="1">
    <location>
        <begin position="1"/>
        <end position="141"/>
    </location>
</feature>
<proteinExistence type="predicted"/>
<dbReference type="GO" id="GO:0016747">
    <property type="term" value="F:acyltransferase activity, transferring groups other than amino-acyl groups"/>
    <property type="evidence" value="ECO:0007669"/>
    <property type="project" value="InterPro"/>
</dbReference>
<gene>
    <name evidence="2" type="ORF">FD22_GL001823</name>
</gene>
<organism evidence="2 3">
    <name type="scientific">Loigolactobacillus coryniformis subsp. coryniformis KCTC 3167 = DSM 20001</name>
    <dbReference type="NCBI Taxonomy" id="913848"/>
    <lineage>
        <taxon>Bacteria</taxon>
        <taxon>Bacillati</taxon>
        <taxon>Bacillota</taxon>
        <taxon>Bacilli</taxon>
        <taxon>Lactobacillales</taxon>
        <taxon>Lactobacillaceae</taxon>
        <taxon>Loigolactobacillus</taxon>
    </lineage>
</organism>
<protein>
    <recommendedName>
        <fullName evidence="1">N-acetyltransferase domain-containing protein</fullName>
    </recommendedName>
</protein>
<dbReference type="SUPFAM" id="SSF55729">
    <property type="entry name" value="Acyl-CoA N-acyltransferases (Nat)"/>
    <property type="match status" value="1"/>
</dbReference>
<dbReference type="Pfam" id="PF00583">
    <property type="entry name" value="Acetyltransf_1"/>
    <property type="match status" value="1"/>
</dbReference>
<name>A0A0R1F0E9_9LACO</name>
<comment type="caution">
    <text evidence="2">The sequence shown here is derived from an EMBL/GenBank/DDBJ whole genome shotgun (WGS) entry which is preliminary data.</text>
</comment>